<dbReference type="EMBL" id="BMRP01000070">
    <property type="protein sequence ID" value="GGV01292.1"/>
    <property type="molecule type" value="Genomic_DNA"/>
</dbReference>
<feature type="region of interest" description="Disordered" evidence="1">
    <location>
        <begin position="58"/>
        <end position="88"/>
    </location>
</feature>
<gene>
    <name evidence="2" type="ORF">GCM10010211_80740</name>
</gene>
<accession>A0ABQ2VNT3</accession>
<name>A0ABQ2VNT3_9ACTN</name>
<keyword evidence="3" id="KW-1185">Reference proteome</keyword>
<sequence>MKSLELKEPDGFLPARALEHDSPSLLFRLGCDYLRSAKVIRPGAVTLLEKVGTARQAAQPAQGARRCSACARPSSADQSGEGEYPPFP</sequence>
<proteinExistence type="predicted"/>
<evidence type="ECO:0000313" key="2">
    <source>
        <dbReference type="EMBL" id="GGV01292.1"/>
    </source>
</evidence>
<reference evidence="3" key="1">
    <citation type="journal article" date="2019" name="Int. J. Syst. Evol. Microbiol.">
        <title>The Global Catalogue of Microorganisms (GCM) 10K type strain sequencing project: providing services to taxonomists for standard genome sequencing and annotation.</title>
        <authorList>
            <consortium name="The Broad Institute Genomics Platform"/>
            <consortium name="The Broad Institute Genome Sequencing Center for Infectious Disease"/>
            <person name="Wu L."/>
            <person name="Ma J."/>
        </authorList>
    </citation>
    <scope>NUCLEOTIDE SEQUENCE [LARGE SCALE GENOMIC DNA]</scope>
    <source>
        <strain evidence="3">JCM 3399</strain>
    </source>
</reference>
<comment type="caution">
    <text evidence="2">The sequence shown here is derived from an EMBL/GenBank/DDBJ whole genome shotgun (WGS) entry which is preliminary data.</text>
</comment>
<evidence type="ECO:0000256" key="1">
    <source>
        <dbReference type="SAM" id="MobiDB-lite"/>
    </source>
</evidence>
<organism evidence="2 3">
    <name type="scientific">Streptomyces albospinus</name>
    <dbReference type="NCBI Taxonomy" id="285515"/>
    <lineage>
        <taxon>Bacteria</taxon>
        <taxon>Bacillati</taxon>
        <taxon>Actinomycetota</taxon>
        <taxon>Actinomycetes</taxon>
        <taxon>Kitasatosporales</taxon>
        <taxon>Streptomycetaceae</taxon>
        <taxon>Streptomyces</taxon>
    </lineage>
</organism>
<protein>
    <submittedName>
        <fullName evidence="2">Uncharacterized protein</fullName>
    </submittedName>
</protein>
<dbReference type="Proteomes" id="UP000654471">
    <property type="component" value="Unassembled WGS sequence"/>
</dbReference>
<evidence type="ECO:0000313" key="3">
    <source>
        <dbReference type="Proteomes" id="UP000654471"/>
    </source>
</evidence>